<protein>
    <submittedName>
        <fullName evidence="2">PQQ-dependent sugar dehydrogenase</fullName>
    </submittedName>
</protein>
<name>A0AA49GN38_9BACT</name>
<dbReference type="Gene3D" id="2.120.10.30">
    <property type="entry name" value="TolB, C-terminal domain"/>
    <property type="match status" value="1"/>
</dbReference>
<dbReference type="EMBL" id="CP120682">
    <property type="protein sequence ID" value="WKN34124.1"/>
    <property type="molecule type" value="Genomic_DNA"/>
</dbReference>
<dbReference type="InterPro" id="IPR012938">
    <property type="entry name" value="Glc/Sorbosone_DH"/>
</dbReference>
<reference evidence="2" key="2">
    <citation type="journal article" date="2024" name="Antonie Van Leeuwenhoek">
        <title>Roseihalotalea indica gen. nov., sp. nov., a halophilic Bacteroidetes from mesopelagic Southwest Indian Ocean with higher carbohydrate metabolic potential.</title>
        <authorList>
            <person name="Chen B."/>
            <person name="Zhang M."/>
            <person name="Lin D."/>
            <person name="Ye J."/>
            <person name="Tang K."/>
        </authorList>
    </citation>
    <scope>NUCLEOTIDE SEQUENCE</scope>
    <source>
        <strain evidence="2">TK19036</strain>
    </source>
</reference>
<dbReference type="PANTHER" id="PTHR19328:SF75">
    <property type="entry name" value="ALDOSE SUGAR DEHYDROGENASE YLII"/>
    <property type="match status" value="1"/>
</dbReference>
<sequence>MKYLIQESNVEAFKILLAILLCGLLVRCKNNIIEVPASPYPISHDSFSVDTIASGFTIPYGIAIVDEHEYFITDRVGKLFHFTEDSLTEISGMPSVVSFGIPGIPAILHGGLMDISLHPNYANNAWVYIAYLDADGLAKVSRFKIQNQTATQFETIFTTRTQNYSGNGMRIVWEDSTHFFLNVGNSDFSTYAAPVLYAQDLNVDKGKIHRLMEDGSVPADNPVFDNFTSPTTIWSYGHRDVQGLYFDKPTRTLFGLEHGPKGGDEFNIIEKGQNYGWPLFSYGINYDGAWVSTISEDSAATFTIFPEHYWTVPTNDGGQAIAPACLLKVEGSTISDWNDYFVFGSLAYRRLMKYDRETGETFGLTIEGRVRTIKQLPSGDLVALIERNDLTQANGIVVRIGK</sequence>
<organism evidence="2">
    <name type="scientific">Roseihalotalea indica</name>
    <dbReference type="NCBI Taxonomy" id="2867963"/>
    <lineage>
        <taxon>Bacteria</taxon>
        <taxon>Pseudomonadati</taxon>
        <taxon>Bacteroidota</taxon>
        <taxon>Cytophagia</taxon>
        <taxon>Cytophagales</taxon>
        <taxon>Catalimonadaceae</taxon>
        <taxon>Roseihalotalea</taxon>
    </lineage>
</organism>
<feature type="domain" description="Glucose/Sorbosone dehydrogenase" evidence="1">
    <location>
        <begin position="57"/>
        <end position="388"/>
    </location>
</feature>
<evidence type="ECO:0000259" key="1">
    <source>
        <dbReference type="Pfam" id="PF07995"/>
    </source>
</evidence>
<evidence type="ECO:0000313" key="2">
    <source>
        <dbReference type="EMBL" id="WKN34124.1"/>
    </source>
</evidence>
<accession>A0AA49GN38</accession>
<gene>
    <name evidence="2" type="ORF">K4G66_17235</name>
</gene>
<reference evidence="2" key="1">
    <citation type="journal article" date="2023" name="Comput. Struct. Biotechnol. J.">
        <title>Discovery of a novel marine Bacteroidetes with a rich repertoire of carbohydrate-active enzymes.</title>
        <authorList>
            <person name="Chen B."/>
            <person name="Liu G."/>
            <person name="Chen Q."/>
            <person name="Wang H."/>
            <person name="Liu L."/>
            <person name="Tang K."/>
        </authorList>
    </citation>
    <scope>NUCLEOTIDE SEQUENCE</scope>
    <source>
        <strain evidence="2">TK19036</strain>
    </source>
</reference>
<dbReference type="Pfam" id="PF07995">
    <property type="entry name" value="GSDH"/>
    <property type="match status" value="1"/>
</dbReference>
<dbReference type="InterPro" id="IPR011041">
    <property type="entry name" value="Quinoprot_gluc/sorb_DH_b-prop"/>
</dbReference>
<dbReference type="SUPFAM" id="SSF50952">
    <property type="entry name" value="Soluble quinoprotein glucose dehydrogenase"/>
    <property type="match status" value="1"/>
</dbReference>
<dbReference type="InterPro" id="IPR011042">
    <property type="entry name" value="6-blade_b-propeller_TolB-like"/>
</dbReference>
<proteinExistence type="predicted"/>
<dbReference type="AlphaFoldDB" id="A0AA49GN38"/>
<dbReference type="PANTHER" id="PTHR19328">
    <property type="entry name" value="HEDGEHOG-INTERACTING PROTEIN"/>
    <property type="match status" value="1"/>
</dbReference>